<dbReference type="EMBL" id="HG966617">
    <property type="protein sequence ID" value="CDO58399.1"/>
    <property type="molecule type" value="Genomic_DNA"/>
</dbReference>
<feature type="signal peptide" evidence="1">
    <location>
        <begin position="1"/>
        <end position="26"/>
    </location>
</feature>
<reference evidence="3 4" key="1">
    <citation type="journal article" date="2014" name="Front. Genet.">
        <title>Genome and metabolic network of "Candidatus Phaeomarinobacter ectocarpi" Ec32, a new candidate genus of Alphaproteobacteria frequently associated with brown algae.</title>
        <authorList>
            <person name="Dittami S.M."/>
            <person name="Barbeyron T."/>
            <person name="Boyen C."/>
            <person name="Cambefort J."/>
            <person name="Collet G."/>
            <person name="Delage L."/>
            <person name="Gobet A."/>
            <person name="Groisillier A."/>
            <person name="Leblanc C."/>
            <person name="Michel G."/>
            <person name="Scornet D."/>
            <person name="Siegel A."/>
            <person name="Tapia J.E."/>
            <person name="Tonon T."/>
        </authorList>
    </citation>
    <scope>NUCLEOTIDE SEQUENCE [LARGE SCALE GENOMIC DNA]</scope>
    <source>
        <strain evidence="3 4">Ec32</strain>
    </source>
</reference>
<dbReference type="KEGG" id="pect:BN1012_Phect185"/>
<dbReference type="AlphaFoldDB" id="X5MDE5"/>
<protein>
    <recommendedName>
        <fullName evidence="2">DUF2059 domain-containing protein</fullName>
    </recommendedName>
</protein>
<dbReference type="STRING" id="1458461.BN1012_Phect185"/>
<sequence length="168" mass="18755">MEKYLGWTRSLAVIILASALSTQATYADERAEKLQLAEEMIELSQAGNVTKGMIDTLVPLQVAGIKRQHPQLTSDQLAIVSDVMSEELNGVVESVLLISAPLYADTFTKEELTDYVAFYRSDSGRRMIEEMPALTQKGMQLGMQAMQSRMPQAMERLKQRLSKKGIKI</sequence>
<evidence type="ECO:0000313" key="4">
    <source>
        <dbReference type="Proteomes" id="UP000032160"/>
    </source>
</evidence>
<evidence type="ECO:0000256" key="1">
    <source>
        <dbReference type="SAM" id="SignalP"/>
    </source>
</evidence>
<feature type="chain" id="PRO_5004959475" description="DUF2059 domain-containing protein" evidence="1">
    <location>
        <begin position="27"/>
        <end position="168"/>
    </location>
</feature>
<feature type="domain" description="DUF2059" evidence="2">
    <location>
        <begin position="100"/>
        <end position="152"/>
    </location>
</feature>
<name>X5MDE5_9HYPH</name>
<gene>
    <name evidence="3" type="ORF">BN1012_Phect185</name>
</gene>
<dbReference type="Pfam" id="PF09832">
    <property type="entry name" value="DUF2059"/>
    <property type="match status" value="1"/>
</dbReference>
<dbReference type="InterPro" id="IPR018637">
    <property type="entry name" value="DUF2059"/>
</dbReference>
<accession>X5MDE5</accession>
<keyword evidence="4" id="KW-1185">Reference proteome</keyword>
<dbReference type="HOGENOM" id="CLU_1583516_0_0_5"/>
<evidence type="ECO:0000259" key="2">
    <source>
        <dbReference type="Pfam" id="PF09832"/>
    </source>
</evidence>
<dbReference type="RefSeq" id="WP_171815939.1">
    <property type="nucleotide sequence ID" value="NZ_HG966617.1"/>
</dbReference>
<organism evidence="3 4">
    <name type="scientific">Candidatus Phaeomarinibacter ectocarpi</name>
    <dbReference type="NCBI Taxonomy" id="1458461"/>
    <lineage>
        <taxon>Bacteria</taxon>
        <taxon>Pseudomonadati</taxon>
        <taxon>Pseudomonadota</taxon>
        <taxon>Alphaproteobacteria</taxon>
        <taxon>Hyphomicrobiales</taxon>
        <taxon>Parvibaculaceae</taxon>
        <taxon>Candidatus Phaeomarinibacter</taxon>
    </lineage>
</organism>
<proteinExistence type="predicted"/>
<keyword evidence="1" id="KW-0732">Signal</keyword>
<dbReference type="Proteomes" id="UP000032160">
    <property type="component" value="Chromosome I"/>
</dbReference>
<evidence type="ECO:0000313" key="3">
    <source>
        <dbReference type="EMBL" id="CDO58399.1"/>
    </source>
</evidence>